<dbReference type="InterPro" id="IPR007497">
    <property type="entry name" value="SIMPL/DUF541"/>
</dbReference>
<dbReference type="Pfam" id="PF04402">
    <property type="entry name" value="SIMPL"/>
    <property type="match status" value="1"/>
</dbReference>
<dbReference type="PANTHER" id="PTHR34387:SF1">
    <property type="entry name" value="PERIPLASMIC IMMUNOGENIC PROTEIN"/>
    <property type="match status" value="1"/>
</dbReference>
<protein>
    <submittedName>
        <fullName evidence="1">Uncharacterized protein YggE</fullName>
    </submittedName>
</protein>
<dbReference type="EMBL" id="JAFBEE010000007">
    <property type="protein sequence ID" value="MBM7614827.1"/>
    <property type="molecule type" value="Genomic_DNA"/>
</dbReference>
<dbReference type="Gene3D" id="3.30.70.2970">
    <property type="entry name" value="Protein of unknown function (DUF541), domain 2"/>
    <property type="match status" value="1"/>
</dbReference>
<dbReference type="PANTHER" id="PTHR34387">
    <property type="entry name" value="SLR1258 PROTEIN"/>
    <property type="match status" value="1"/>
</dbReference>
<dbReference type="RefSeq" id="WP_204401420.1">
    <property type="nucleotide sequence ID" value="NZ_JAFBEE010000007.1"/>
</dbReference>
<dbReference type="InterPro" id="IPR052022">
    <property type="entry name" value="26kDa_periplasmic_antigen"/>
</dbReference>
<reference evidence="1 2" key="1">
    <citation type="submission" date="2021-01" db="EMBL/GenBank/DDBJ databases">
        <title>Genomic Encyclopedia of Type Strains, Phase IV (KMG-IV): sequencing the most valuable type-strain genomes for metagenomic binning, comparative biology and taxonomic classification.</title>
        <authorList>
            <person name="Goeker M."/>
        </authorList>
    </citation>
    <scope>NUCLEOTIDE SEQUENCE [LARGE SCALE GENOMIC DNA]</scope>
    <source>
        <strain evidence="1 2">DSM 25890</strain>
    </source>
</reference>
<proteinExistence type="predicted"/>
<evidence type="ECO:0000313" key="2">
    <source>
        <dbReference type="Proteomes" id="UP001314796"/>
    </source>
</evidence>
<dbReference type="Gene3D" id="3.30.110.170">
    <property type="entry name" value="Protein of unknown function (DUF541), domain 1"/>
    <property type="match status" value="1"/>
</dbReference>
<dbReference type="Proteomes" id="UP001314796">
    <property type="component" value="Unassembled WGS sequence"/>
</dbReference>
<accession>A0ABS2NPG8</accession>
<keyword evidence="2" id="KW-1185">Reference proteome</keyword>
<sequence length="249" mass="26890">MKSSRVKSVALVAFLAVTMVGFFLLGGLSSITAKAEAPKGAGEISVAGTGKVMAKPDIGIVNIGIETSHKDSKIAQEENTKLSNQVMKALKDMSIKADDIKTSSYNMYRERHYNHQNGKTTDGDFKVGHSIEVIVRDIDKVGNVIDTTTKSGATQVNNIRFGISDTSIYYQEALRLAVKDANVKATTIADTLEVKVGKPSKVTEGGIAQPYQERNVYYEAMKSMNDAGGTPIASGELEITAQIQVIYNY</sequence>
<organism evidence="1 2">
    <name type="scientific">Alkaliphilus hydrothermalis</name>
    <dbReference type="NCBI Taxonomy" id="1482730"/>
    <lineage>
        <taxon>Bacteria</taxon>
        <taxon>Bacillati</taxon>
        <taxon>Bacillota</taxon>
        <taxon>Clostridia</taxon>
        <taxon>Peptostreptococcales</taxon>
        <taxon>Natronincolaceae</taxon>
        <taxon>Alkaliphilus</taxon>
    </lineage>
</organism>
<comment type="caution">
    <text evidence="1">The sequence shown here is derived from an EMBL/GenBank/DDBJ whole genome shotgun (WGS) entry which is preliminary data.</text>
</comment>
<gene>
    <name evidence="1" type="ORF">JOC73_001346</name>
</gene>
<name>A0ABS2NPG8_9FIRM</name>
<evidence type="ECO:0000313" key="1">
    <source>
        <dbReference type="EMBL" id="MBM7614827.1"/>
    </source>
</evidence>